<proteinExistence type="predicted"/>
<evidence type="ECO:0000313" key="4">
    <source>
        <dbReference type="Proteomes" id="UP000028725"/>
    </source>
</evidence>
<comment type="caution">
    <text evidence="3">The sequence shown here is derived from an EMBL/GenBank/DDBJ whole genome shotgun (WGS) entry which is preliminary data.</text>
</comment>
<reference evidence="3 4" key="1">
    <citation type="submission" date="2014-04" db="EMBL/GenBank/DDBJ databases">
        <title>Genome assembly of Hyalangium minutum DSM 14724.</title>
        <authorList>
            <person name="Sharma G."/>
            <person name="Subramanian S."/>
        </authorList>
    </citation>
    <scope>NUCLEOTIDE SEQUENCE [LARGE SCALE GENOMIC DNA]</scope>
    <source>
        <strain evidence="3 4">DSM 14724</strain>
    </source>
</reference>
<evidence type="ECO:0000256" key="2">
    <source>
        <dbReference type="SAM" id="Phobius"/>
    </source>
</evidence>
<keyword evidence="2" id="KW-0812">Transmembrane</keyword>
<dbReference type="RefSeq" id="WP_044190413.1">
    <property type="nucleotide sequence ID" value="NZ_JMCB01000007.1"/>
</dbReference>
<feature type="compositionally biased region" description="Low complexity" evidence="1">
    <location>
        <begin position="51"/>
        <end position="81"/>
    </location>
</feature>
<evidence type="ECO:0000256" key="1">
    <source>
        <dbReference type="SAM" id="MobiDB-lite"/>
    </source>
</evidence>
<keyword evidence="2" id="KW-0472">Membrane</keyword>
<dbReference type="PATRIC" id="fig|394096.3.peg.4153"/>
<dbReference type="Proteomes" id="UP000028725">
    <property type="component" value="Unassembled WGS sequence"/>
</dbReference>
<dbReference type="OrthoDB" id="9149079at2"/>
<keyword evidence="4" id="KW-1185">Reference proteome</keyword>
<dbReference type="NCBIfam" id="NF041940">
    <property type="entry name" value="choice_anch_X"/>
    <property type="match status" value="1"/>
</dbReference>
<feature type="region of interest" description="Disordered" evidence="1">
    <location>
        <begin position="46"/>
        <end position="99"/>
    </location>
</feature>
<accession>A0A085WIW8</accession>
<feature type="compositionally biased region" description="Basic and acidic residues" evidence="1">
    <location>
        <begin position="127"/>
        <end position="138"/>
    </location>
</feature>
<name>A0A085WIW8_9BACT</name>
<gene>
    <name evidence="3" type="ORF">DB31_8114</name>
</gene>
<organism evidence="3 4">
    <name type="scientific">Hyalangium minutum</name>
    <dbReference type="NCBI Taxonomy" id="394096"/>
    <lineage>
        <taxon>Bacteria</taxon>
        <taxon>Pseudomonadati</taxon>
        <taxon>Myxococcota</taxon>
        <taxon>Myxococcia</taxon>
        <taxon>Myxococcales</taxon>
        <taxon>Cystobacterineae</taxon>
        <taxon>Archangiaceae</taxon>
        <taxon>Hyalangium</taxon>
    </lineage>
</organism>
<evidence type="ECO:0000313" key="3">
    <source>
        <dbReference type="EMBL" id="KFE67631.1"/>
    </source>
</evidence>
<dbReference type="EMBL" id="JMCB01000007">
    <property type="protein sequence ID" value="KFE67631.1"/>
    <property type="molecule type" value="Genomic_DNA"/>
</dbReference>
<feature type="region of interest" description="Disordered" evidence="1">
    <location>
        <begin position="125"/>
        <end position="153"/>
    </location>
</feature>
<sequence length="432" mass="46846">MDPKSPAPPPSSSARRLLWPLALVPLLLLVAGVGWWVMGLGESGPDEAIEASSVPKSGSPSEGPGSARASRAGPAAPVVPSKGAVPAAAPLSPGEQEREAQRVLWEKRLERAKFSLETYVKGTRYPPESRHIREHPDQEQPAAPERTRPLKKDSADVQLRLKQDKVFVAGDEVVTFSVGCEGQTHQPLPCEVLNARAHEAEHMLGGQEPLAGVPLAFVDDGTRGDALAGDGTLTASFQPSKQGFPLFSGTLRVSFQVRSGNSEGTAFFDVLFTPAPPARFTGKVREGVERGSLKLYLGIQVRKAGRYVLAARVDDEAGVPFAYVTFNDELAEGAQEVDFVVFGKLLLDEAPTFPLKLRDVEGFLLKEAGDPDRELLSTLRGYVHTTREYPTNVFSGEEWQSEERTRYINEFTKDVNEAQSMLDQLAPPKGAP</sequence>
<keyword evidence="2" id="KW-1133">Transmembrane helix</keyword>
<protein>
    <submittedName>
        <fullName evidence="3">Uncharacterized protein</fullName>
    </submittedName>
</protein>
<feature type="transmembrane region" description="Helical" evidence="2">
    <location>
        <begin position="17"/>
        <end position="38"/>
    </location>
</feature>
<dbReference type="AlphaFoldDB" id="A0A085WIW8"/>